<comment type="caution">
    <text evidence="2">The sequence shown here is derived from an EMBL/GenBank/DDBJ whole genome shotgun (WGS) entry which is preliminary data.</text>
</comment>
<sequence length="97" mass="10627">MQAESFFEWLGQALGSVIRFIVDLLSGLFNTLANAGGNFVDGLSRTLGMDTSIISIVALILGLLLLYSAIRAFMRASIVMGIIWLVLGLWLLSWIIH</sequence>
<keyword evidence="1" id="KW-0472">Membrane</keyword>
<dbReference type="RefSeq" id="WP_039593537.1">
    <property type="nucleotide sequence ID" value="NZ_CP142104.1"/>
</dbReference>
<protein>
    <submittedName>
        <fullName evidence="2">MFS transporter</fullName>
    </submittedName>
</protein>
<dbReference type="OrthoDB" id="7361737at2"/>
<gene>
    <name evidence="2" type="ORF">JZ00_23185</name>
</gene>
<organism evidence="2 3">
    <name type="scientific">Pseudomonas frederiksbergensis</name>
    <dbReference type="NCBI Taxonomy" id="104087"/>
    <lineage>
        <taxon>Bacteria</taxon>
        <taxon>Pseudomonadati</taxon>
        <taxon>Pseudomonadota</taxon>
        <taxon>Gammaproteobacteria</taxon>
        <taxon>Pseudomonadales</taxon>
        <taxon>Pseudomonadaceae</taxon>
        <taxon>Pseudomonas</taxon>
    </lineage>
</organism>
<feature type="transmembrane region" description="Helical" evidence="1">
    <location>
        <begin position="52"/>
        <end position="70"/>
    </location>
</feature>
<reference evidence="3" key="1">
    <citation type="submission" date="2015-03" db="EMBL/GenBank/DDBJ databases">
        <title>Pseudomonas frederiksbergensis hydrocarbon degrader.</title>
        <authorList>
            <person name="Brown L.M."/>
            <person name="Ruiz O.N."/>
            <person name="Mueller S."/>
            <person name="Gunasekera T.S."/>
        </authorList>
    </citation>
    <scope>NUCLEOTIDE SEQUENCE [LARGE SCALE GENOMIC DNA]</scope>
    <source>
        <strain evidence="3">SI8</strain>
    </source>
</reference>
<accession>A0A0B1YZ72</accession>
<dbReference type="Proteomes" id="UP000030949">
    <property type="component" value="Unassembled WGS sequence"/>
</dbReference>
<keyword evidence="1" id="KW-0812">Transmembrane</keyword>
<feature type="transmembrane region" description="Helical" evidence="1">
    <location>
        <begin position="77"/>
        <end position="96"/>
    </location>
</feature>
<evidence type="ECO:0000313" key="3">
    <source>
        <dbReference type="Proteomes" id="UP000030949"/>
    </source>
</evidence>
<keyword evidence="1" id="KW-1133">Transmembrane helix</keyword>
<dbReference type="AlphaFoldDB" id="A0A0B1YZ72"/>
<name>A0A0B1YZ72_9PSED</name>
<evidence type="ECO:0000256" key="1">
    <source>
        <dbReference type="SAM" id="Phobius"/>
    </source>
</evidence>
<evidence type="ECO:0000313" key="2">
    <source>
        <dbReference type="EMBL" id="KHK62462.1"/>
    </source>
</evidence>
<proteinExistence type="predicted"/>
<dbReference type="EMBL" id="JQGJ01000018">
    <property type="protein sequence ID" value="KHK62462.1"/>
    <property type="molecule type" value="Genomic_DNA"/>
</dbReference>